<reference evidence="2 3" key="2">
    <citation type="submission" date="2024-10" db="EMBL/GenBank/DDBJ databases">
        <authorList>
            <person name="Ryan C."/>
        </authorList>
    </citation>
    <scope>NUCLEOTIDE SEQUENCE [LARGE SCALE GENOMIC DNA]</scope>
</reference>
<evidence type="ECO:0000313" key="3">
    <source>
        <dbReference type="Proteomes" id="UP001497457"/>
    </source>
</evidence>
<protein>
    <submittedName>
        <fullName evidence="2">Uncharacterized protein</fullName>
    </submittedName>
</protein>
<reference evidence="3" key="1">
    <citation type="submission" date="2024-06" db="EMBL/GenBank/DDBJ databases">
        <authorList>
            <person name="Ryan C."/>
        </authorList>
    </citation>
    <scope>NUCLEOTIDE SEQUENCE [LARGE SCALE GENOMIC DNA]</scope>
</reference>
<dbReference type="Gene3D" id="1.20.58.760">
    <property type="entry name" value="Peptidase M41"/>
    <property type="match status" value="1"/>
</dbReference>
<feature type="region of interest" description="Disordered" evidence="1">
    <location>
        <begin position="1"/>
        <end position="26"/>
    </location>
</feature>
<evidence type="ECO:0000313" key="2">
    <source>
        <dbReference type="EMBL" id="CAL4971157.1"/>
    </source>
</evidence>
<keyword evidence="3" id="KW-1185">Reference proteome</keyword>
<dbReference type="FunFam" id="1.20.58.760:FF:000007">
    <property type="entry name" value="ATP-dependent zinc metalloprotease"/>
    <property type="match status" value="1"/>
</dbReference>
<dbReference type="Proteomes" id="UP001497457">
    <property type="component" value="Chromosome 2b"/>
</dbReference>
<proteinExistence type="predicted"/>
<sequence length="401" mass="43598">MATPTASSPTPLASSSSSSARASSFSRRFLRSPYFPSRRGPCLRAGSVKEWREFEDKAAQAGAVKEWREFEDAVRRKDLSRALSFLQSVEPAAAAAGTAATQVVAAPVPPGRDWEVLDACIDADDMRLVGRAYQFLLDRGVLASFGKCKNIVLEGPREVTPTVLKEMTGLEAVKLAPKKWGLSGSSPYVLVGFLGGVSFLLTQGIDLRPKLGAVLGLAAADAIFLGGTCLAQISSFWPPYKRRILVHEAGHLLTAYLMGCPIRGVILDPFVALRMGIQGQAGTQFWDEKMEKELAEGHLSSTAFDRYSMIMFAGIAAEALVYGEAEGGENDENLFRSLCLLLNPPPSVAQMANRARWSVMQSYNLLKWHKKAHRAAVKALEEGHSLSVVIRRIEEAIASDR</sequence>
<dbReference type="SUPFAM" id="SSF140990">
    <property type="entry name" value="FtsH protease domain-like"/>
    <property type="match status" value="1"/>
</dbReference>
<dbReference type="EMBL" id="OZ075112">
    <property type="protein sequence ID" value="CAL4971157.1"/>
    <property type="molecule type" value="Genomic_DNA"/>
</dbReference>
<dbReference type="PANTHER" id="PTHR33471">
    <property type="entry name" value="ATP-DEPENDENT ZINC METALLOPROTEASE-RELATED"/>
    <property type="match status" value="1"/>
</dbReference>
<accession>A0ABC9A396</accession>
<name>A0ABC9A396_9POAL</name>
<evidence type="ECO:0000256" key="1">
    <source>
        <dbReference type="SAM" id="MobiDB-lite"/>
    </source>
</evidence>
<dbReference type="PANTHER" id="PTHR33471:SF7">
    <property type="entry name" value="ATP-DEPENDENT ZINC METALLOPROTEASE-RELATED"/>
    <property type="match status" value="1"/>
</dbReference>
<organism evidence="2 3">
    <name type="scientific">Urochloa decumbens</name>
    <dbReference type="NCBI Taxonomy" id="240449"/>
    <lineage>
        <taxon>Eukaryota</taxon>
        <taxon>Viridiplantae</taxon>
        <taxon>Streptophyta</taxon>
        <taxon>Embryophyta</taxon>
        <taxon>Tracheophyta</taxon>
        <taxon>Spermatophyta</taxon>
        <taxon>Magnoliopsida</taxon>
        <taxon>Liliopsida</taxon>
        <taxon>Poales</taxon>
        <taxon>Poaceae</taxon>
        <taxon>PACMAD clade</taxon>
        <taxon>Panicoideae</taxon>
        <taxon>Panicodae</taxon>
        <taxon>Paniceae</taxon>
        <taxon>Melinidinae</taxon>
        <taxon>Urochloa</taxon>
    </lineage>
</organism>
<dbReference type="AlphaFoldDB" id="A0ABC9A396"/>
<gene>
    <name evidence="2" type="ORF">URODEC1_LOCUS50510</name>
</gene>
<dbReference type="InterPro" id="IPR037219">
    <property type="entry name" value="Peptidase_M41-like"/>
</dbReference>